<dbReference type="PANTHER" id="PTHR42803">
    <property type="entry name" value="ACYL-COA DEHYDROGENASE"/>
    <property type="match status" value="1"/>
</dbReference>
<dbReference type="GO" id="GO:0016627">
    <property type="term" value="F:oxidoreductase activity, acting on the CH-CH group of donors"/>
    <property type="evidence" value="ECO:0007669"/>
    <property type="project" value="InterPro"/>
</dbReference>
<keyword evidence="4 10" id="KW-0274">FAD</keyword>
<comment type="similarity">
    <text evidence="2 10">Belongs to the acyl-CoA dehydrogenase family.</text>
</comment>
<evidence type="ECO:0000313" key="17">
    <source>
        <dbReference type="Proteomes" id="UP000198309"/>
    </source>
</evidence>
<organism evidence="15 18">
    <name type="scientific">Pseudomonas delhiensis</name>
    <dbReference type="NCBI Taxonomy" id="366289"/>
    <lineage>
        <taxon>Bacteria</taxon>
        <taxon>Pseudomonadati</taxon>
        <taxon>Pseudomonadota</taxon>
        <taxon>Gammaproteobacteria</taxon>
        <taxon>Pseudomonadales</taxon>
        <taxon>Pseudomonadaceae</taxon>
        <taxon>Pseudomonas</taxon>
    </lineage>
</organism>
<dbReference type="Pfam" id="PF00441">
    <property type="entry name" value="Acyl-CoA_dh_1"/>
    <property type="match status" value="1"/>
</dbReference>
<dbReference type="Gene3D" id="1.10.540.10">
    <property type="entry name" value="Acyl-CoA dehydrogenase/oxidase, N-terminal domain"/>
    <property type="match status" value="1"/>
</dbReference>
<feature type="domain" description="Acyl-CoA dehydrogenase/oxidase C-terminal" evidence="11">
    <location>
        <begin position="284"/>
        <end position="446"/>
    </location>
</feature>
<dbReference type="SUPFAM" id="SSF56645">
    <property type="entry name" value="Acyl-CoA dehydrogenase NM domain-like"/>
    <property type="match status" value="1"/>
</dbReference>
<evidence type="ECO:0000256" key="8">
    <source>
        <dbReference type="ARBA" id="ARBA00066694"/>
    </source>
</evidence>
<dbReference type="InterPro" id="IPR025878">
    <property type="entry name" value="Acyl-CoA_dh-like_C_dom"/>
</dbReference>
<dbReference type="Proteomes" id="UP000199693">
    <property type="component" value="Unassembled WGS sequence"/>
</dbReference>
<gene>
    <name evidence="15" type="ORF">SAMN05216189_103140</name>
    <name evidence="16" type="ORF">SAMN06295949_14027</name>
</gene>
<evidence type="ECO:0000313" key="16">
    <source>
        <dbReference type="EMBL" id="SNT51741.1"/>
    </source>
</evidence>
<evidence type="ECO:0000259" key="13">
    <source>
        <dbReference type="Pfam" id="PF02771"/>
    </source>
</evidence>
<sequence>MAAYLAPLKDIRFVIHELNGLHRSRMARPQTDLSEEMVDALLEEAARFSQDIVAPLNVIGDREGARWVEGQVRTPGGFKEAYARYVENGWNALRCEPEYGGHGFAHLPAIAVEEMLVSANLSFALIQALNMGAVEALQLSASDAIKQRYLRELVSGRWTGTMNLTEPQAGSDLGAIRTRAVPDGEHYRLFGQKIFITYGEHDLAENILHLVLARTPEAPAGTRGLSLFLVPKFLVNEDGSLGERNEVSCLSIEHKLGIHGCPTAALSFGDQRGAIGYRVGDLHAGLRYMFIMMNLSRLNSALQGPALGERAYQQALAYAEGRVQGSRPGAGPVAIIEHADVKRMLLMMTSQVQAMRAFVYCTAERLDVASLLAPGEERERRLRQAELLTPVAKGWCTEVGQEVVSLGVQIHGGMGYVEETGAAQYLRDMRIASIYEGTTGIQANDLVGRKIVADRGEALLALLEEMRDVVRDLSGRADATGRRVAQLFGSSIKSLSDSLEHLLGLEVASQAALAVPLLMQLGYTCGAWMLARSAGIALDRLGDEAVDTGFYQFKLQTALFYMEHVLPKAQGHAATVRSDGMSVLDIDLRAD</sequence>
<evidence type="ECO:0000256" key="1">
    <source>
        <dbReference type="ARBA" id="ARBA00001974"/>
    </source>
</evidence>
<protein>
    <recommendedName>
        <fullName evidence="9">3-methylmercaptopropionyl-CoA dehydrogenase</fullName>
        <ecNumber evidence="8">1.3.99.41</ecNumber>
    </recommendedName>
</protein>
<dbReference type="InterPro" id="IPR006091">
    <property type="entry name" value="Acyl-CoA_Oxase/DH_mid-dom"/>
</dbReference>
<evidence type="ECO:0000256" key="10">
    <source>
        <dbReference type="RuleBase" id="RU362125"/>
    </source>
</evidence>
<dbReference type="EMBL" id="FNEC01000031">
    <property type="protein sequence ID" value="SDK19581.1"/>
    <property type="molecule type" value="Genomic_DNA"/>
</dbReference>
<dbReference type="Proteomes" id="UP000198309">
    <property type="component" value="Unassembled WGS sequence"/>
</dbReference>
<keyword evidence="5 10" id="KW-0560">Oxidoreductase</keyword>
<reference evidence="15 18" key="1">
    <citation type="submission" date="2016-10" db="EMBL/GenBank/DDBJ databases">
        <authorList>
            <person name="de Groot N.N."/>
        </authorList>
    </citation>
    <scope>NUCLEOTIDE SEQUENCE [LARGE SCALE GENOMIC DNA]</scope>
    <source>
        <strain evidence="15 18">CCM 7361</strain>
    </source>
</reference>
<evidence type="ECO:0000256" key="3">
    <source>
        <dbReference type="ARBA" id="ARBA00022630"/>
    </source>
</evidence>
<keyword evidence="3 10" id="KW-0285">Flavoprotein</keyword>
<keyword evidence="17" id="KW-1185">Reference proteome</keyword>
<dbReference type="Pfam" id="PF12806">
    <property type="entry name" value="Acyl-CoA_dh_C"/>
    <property type="match status" value="1"/>
</dbReference>
<dbReference type="EC" id="1.3.99.41" evidence="8"/>
<dbReference type="InterPro" id="IPR009100">
    <property type="entry name" value="AcylCoA_DH/oxidase_NM_dom_sf"/>
</dbReference>
<feature type="domain" description="Acetyl-CoA dehydrogenase-like C-terminal" evidence="14">
    <location>
        <begin position="463"/>
        <end position="587"/>
    </location>
</feature>
<proteinExistence type="inferred from homology"/>
<dbReference type="FunFam" id="2.40.110.10:FF:000031">
    <property type="entry name" value="Acyl-CoA dehydrogenase, putative"/>
    <property type="match status" value="1"/>
</dbReference>
<dbReference type="SUPFAM" id="SSF47203">
    <property type="entry name" value="Acyl-CoA dehydrogenase C-terminal domain-like"/>
    <property type="match status" value="1"/>
</dbReference>
<evidence type="ECO:0000259" key="12">
    <source>
        <dbReference type="Pfam" id="PF02770"/>
    </source>
</evidence>
<evidence type="ECO:0000259" key="11">
    <source>
        <dbReference type="Pfam" id="PF00441"/>
    </source>
</evidence>
<evidence type="ECO:0000256" key="7">
    <source>
        <dbReference type="ARBA" id="ARBA00058683"/>
    </source>
</evidence>
<dbReference type="Gene3D" id="1.20.140.10">
    <property type="entry name" value="Butyryl-CoA Dehydrogenase, subunit A, domain 3"/>
    <property type="match status" value="1"/>
</dbReference>
<dbReference type="InterPro" id="IPR046373">
    <property type="entry name" value="Acyl-CoA_Oxase/DH_mid-dom_sf"/>
</dbReference>
<evidence type="ECO:0000256" key="4">
    <source>
        <dbReference type="ARBA" id="ARBA00022827"/>
    </source>
</evidence>
<dbReference type="InterPro" id="IPR052166">
    <property type="entry name" value="Diverse_Acyl-CoA_DH"/>
</dbReference>
<dbReference type="InterPro" id="IPR009075">
    <property type="entry name" value="AcylCo_DH/oxidase_C"/>
</dbReference>
<dbReference type="InterPro" id="IPR013786">
    <property type="entry name" value="AcylCoA_DH/ox_N"/>
</dbReference>
<evidence type="ECO:0000259" key="14">
    <source>
        <dbReference type="Pfam" id="PF12806"/>
    </source>
</evidence>
<dbReference type="Pfam" id="PF02770">
    <property type="entry name" value="Acyl-CoA_dh_M"/>
    <property type="match status" value="1"/>
</dbReference>
<dbReference type="GO" id="GO:0050660">
    <property type="term" value="F:flavin adenine dinucleotide binding"/>
    <property type="evidence" value="ECO:0007669"/>
    <property type="project" value="InterPro"/>
</dbReference>
<dbReference type="Gene3D" id="2.40.110.10">
    <property type="entry name" value="Butyryl-CoA Dehydrogenase, subunit A, domain 2"/>
    <property type="match status" value="1"/>
</dbReference>
<reference evidence="16 17" key="2">
    <citation type="submission" date="2017-06" db="EMBL/GenBank/DDBJ databases">
        <authorList>
            <person name="Varghese N."/>
            <person name="Submissions S."/>
        </authorList>
    </citation>
    <scope>NUCLEOTIDE SEQUENCE [LARGE SCALE GENOMIC DNA]</scope>
    <source>
        <strain evidence="16 17">RLD-1</strain>
    </source>
</reference>
<comment type="cofactor">
    <cofactor evidence="1 10">
        <name>FAD</name>
        <dbReference type="ChEBI" id="CHEBI:57692"/>
    </cofactor>
</comment>
<evidence type="ECO:0000256" key="9">
    <source>
        <dbReference type="ARBA" id="ARBA00069043"/>
    </source>
</evidence>
<evidence type="ECO:0000256" key="5">
    <source>
        <dbReference type="ARBA" id="ARBA00023002"/>
    </source>
</evidence>
<dbReference type="EMBL" id="FZPC01000040">
    <property type="protein sequence ID" value="SNT51741.1"/>
    <property type="molecule type" value="Genomic_DNA"/>
</dbReference>
<evidence type="ECO:0000313" key="15">
    <source>
        <dbReference type="EMBL" id="SDK19581.1"/>
    </source>
</evidence>
<dbReference type="RefSeq" id="WP_089394444.1">
    <property type="nucleotide sequence ID" value="NZ_FNEC01000031.1"/>
</dbReference>
<dbReference type="InterPro" id="IPR036250">
    <property type="entry name" value="AcylCo_DH-like_C"/>
</dbReference>
<comment type="function">
    <text evidence="7">Involved in the assimilation of dimethylsulphoniopropionate (DMSP), an important compound in the fixation of carbon in marine phytoplankton, by mediating the conversion of 3-(methylthio)propanoyl-CoA (MMPA-CoA) to 3-(methylthio)acryloyl-CoA (MTA-CoA).</text>
</comment>
<accession>A0A239NA06</accession>
<dbReference type="AlphaFoldDB" id="A0A239NA06"/>
<evidence type="ECO:0000256" key="6">
    <source>
        <dbReference type="ARBA" id="ARBA00051388"/>
    </source>
</evidence>
<evidence type="ECO:0000313" key="18">
    <source>
        <dbReference type="Proteomes" id="UP000199693"/>
    </source>
</evidence>
<dbReference type="PANTHER" id="PTHR42803:SF1">
    <property type="entry name" value="BROAD-SPECIFICITY LINEAR ACYL-COA DEHYDROGENASE FADE5"/>
    <property type="match status" value="1"/>
</dbReference>
<name>A0A239NA06_9PSED</name>
<feature type="domain" description="Acyl-CoA oxidase/dehydrogenase middle" evidence="12">
    <location>
        <begin position="162"/>
        <end position="269"/>
    </location>
</feature>
<comment type="catalytic activity">
    <reaction evidence="6">
        <text>3-(methylsulfanyl)propanoyl-CoA + oxidized [electron-transfer flavoprotein] + H(+) = 3-(methylsulfanyl)acryloyl-CoA + reduced [electron-transfer flavoprotein]</text>
        <dbReference type="Rhea" id="RHEA:52612"/>
        <dbReference type="Rhea" id="RHEA-COMP:10685"/>
        <dbReference type="Rhea" id="RHEA-COMP:10686"/>
        <dbReference type="ChEBI" id="CHEBI:15378"/>
        <dbReference type="ChEBI" id="CHEBI:57692"/>
        <dbReference type="ChEBI" id="CHEBI:58307"/>
        <dbReference type="ChEBI" id="CHEBI:82815"/>
        <dbReference type="ChEBI" id="CHEBI:84994"/>
        <dbReference type="EC" id="1.3.99.41"/>
    </reaction>
    <physiologicalReaction direction="left-to-right" evidence="6">
        <dbReference type="Rhea" id="RHEA:52613"/>
    </physiologicalReaction>
</comment>
<feature type="domain" description="Acyl-CoA dehydrogenase/oxidase N-terminal" evidence="13">
    <location>
        <begin position="40"/>
        <end position="156"/>
    </location>
</feature>
<evidence type="ECO:0000256" key="2">
    <source>
        <dbReference type="ARBA" id="ARBA00009347"/>
    </source>
</evidence>
<dbReference type="Pfam" id="PF02771">
    <property type="entry name" value="Acyl-CoA_dh_N"/>
    <property type="match status" value="1"/>
</dbReference>
<dbReference type="InterPro" id="IPR037069">
    <property type="entry name" value="AcylCoA_DH/ox_N_sf"/>
</dbReference>